<name>A0A2V3J027_9FLOR</name>
<feature type="domain" description="WGR" evidence="11">
    <location>
        <begin position="290"/>
        <end position="393"/>
    </location>
</feature>
<dbReference type="InterPro" id="IPR008893">
    <property type="entry name" value="WGR_domain"/>
</dbReference>
<dbReference type="Gene3D" id="1.20.142.10">
    <property type="entry name" value="Poly(ADP-ribose) polymerase, regulatory domain"/>
    <property type="match status" value="1"/>
</dbReference>
<dbReference type="PROSITE" id="PS51977">
    <property type="entry name" value="WGR"/>
    <property type="match status" value="2"/>
</dbReference>
<dbReference type="SUPFAM" id="SSF56399">
    <property type="entry name" value="ADP-ribosylation"/>
    <property type="match status" value="1"/>
</dbReference>
<dbReference type="PANTHER" id="PTHR10459">
    <property type="entry name" value="DNA LIGASE"/>
    <property type="match status" value="1"/>
</dbReference>
<accession>A0A2V3J027</accession>
<dbReference type="InterPro" id="IPR036616">
    <property type="entry name" value="Poly(ADP-ribose)pol_reg_dom_sf"/>
</dbReference>
<keyword evidence="5 7" id="KW-0520">NAD</keyword>
<evidence type="ECO:0000256" key="5">
    <source>
        <dbReference type="ARBA" id="ARBA00023027"/>
    </source>
</evidence>
<dbReference type="InterPro" id="IPR036930">
    <property type="entry name" value="WGR_dom_sf"/>
</dbReference>
<keyword evidence="6" id="KW-0539">Nucleus</keyword>
<dbReference type="SUPFAM" id="SSF142921">
    <property type="entry name" value="WGR domain-like"/>
    <property type="match status" value="2"/>
</dbReference>
<organism evidence="12 13">
    <name type="scientific">Gracilariopsis chorda</name>
    <dbReference type="NCBI Taxonomy" id="448386"/>
    <lineage>
        <taxon>Eukaryota</taxon>
        <taxon>Rhodophyta</taxon>
        <taxon>Florideophyceae</taxon>
        <taxon>Rhodymeniophycidae</taxon>
        <taxon>Gracilariales</taxon>
        <taxon>Gracilariaceae</taxon>
        <taxon>Gracilariopsis</taxon>
    </lineage>
</organism>
<evidence type="ECO:0000259" key="11">
    <source>
        <dbReference type="PROSITE" id="PS51977"/>
    </source>
</evidence>
<dbReference type="GO" id="GO:0016779">
    <property type="term" value="F:nucleotidyltransferase activity"/>
    <property type="evidence" value="ECO:0007669"/>
    <property type="project" value="UniProtKB-KW"/>
</dbReference>
<comment type="subcellular location">
    <subcellularLocation>
        <location evidence="1">Nucleus</location>
    </subcellularLocation>
</comment>
<dbReference type="STRING" id="448386.A0A2V3J027"/>
<dbReference type="PANTHER" id="PTHR10459:SF66">
    <property type="entry name" value="PROTEIN MONO-ADP-RIBOSYLTRANSFERASE PARP3"/>
    <property type="match status" value="1"/>
</dbReference>
<reference evidence="12 13" key="1">
    <citation type="journal article" date="2018" name="Mol. Biol. Evol.">
        <title>Analysis of the draft genome of the red seaweed Gracilariopsis chorda provides insights into genome size evolution in Rhodophyta.</title>
        <authorList>
            <person name="Lee J."/>
            <person name="Yang E.C."/>
            <person name="Graf L."/>
            <person name="Yang J.H."/>
            <person name="Qiu H."/>
            <person name="Zel Zion U."/>
            <person name="Chan C.X."/>
            <person name="Stephens T.G."/>
            <person name="Weber A.P.M."/>
            <person name="Boo G.H."/>
            <person name="Boo S.M."/>
            <person name="Kim K.M."/>
            <person name="Shin Y."/>
            <person name="Jung M."/>
            <person name="Lee S.J."/>
            <person name="Yim H.S."/>
            <person name="Lee J.H."/>
            <person name="Bhattacharya D."/>
            <person name="Yoon H.S."/>
        </authorList>
    </citation>
    <scope>NUCLEOTIDE SEQUENCE [LARGE SCALE GENOMIC DNA]</scope>
    <source>
        <strain evidence="12 13">SKKU-2015</strain>
        <tissue evidence="12">Whole body</tissue>
    </source>
</reference>
<gene>
    <name evidence="12" type="ORF">BWQ96_02444</name>
</gene>
<dbReference type="Proteomes" id="UP000247409">
    <property type="component" value="Unassembled WGS sequence"/>
</dbReference>
<dbReference type="SUPFAM" id="SSF47587">
    <property type="entry name" value="Domain of poly(ADP-ribose) polymerase"/>
    <property type="match status" value="1"/>
</dbReference>
<feature type="domain" description="WGR" evidence="11">
    <location>
        <begin position="668"/>
        <end position="766"/>
    </location>
</feature>
<keyword evidence="4" id="KW-0548">Nucleotidyltransferase</keyword>
<feature type="compositionally biased region" description="Basic and acidic residues" evidence="8">
    <location>
        <begin position="75"/>
        <end position="108"/>
    </location>
</feature>
<dbReference type="PROSITE" id="PS51059">
    <property type="entry name" value="PARP_CATALYTIC"/>
    <property type="match status" value="1"/>
</dbReference>
<comment type="caution">
    <text evidence="12">The sequence shown here is derived from an EMBL/GenBank/DDBJ whole genome shotgun (WGS) entry which is preliminary data.</text>
</comment>
<evidence type="ECO:0000256" key="1">
    <source>
        <dbReference type="ARBA" id="ARBA00004123"/>
    </source>
</evidence>
<feature type="region of interest" description="Disordered" evidence="8">
    <location>
        <begin position="74"/>
        <end position="281"/>
    </location>
</feature>
<proteinExistence type="predicted"/>
<feature type="domain" description="PARP alpha-helical" evidence="10">
    <location>
        <begin position="794"/>
        <end position="912"/>
    </location>
</feature>
<keyword evidence="3 7" id="KW-0808">Transferase</keyword>
<evidence type="ECO:0000259" key="9">
    <source>
        <dbReference type="PROSITE" id="PS51059"/>
    </source>
</evidence>
<dbReference type="GO" id="GO:0006302">
    <property type="term" value="P:double-strand break repair"/>
    <property type="evidence" value="ECO:0007669"/>
    <property type="project" value="TreeGrafter"/>
</dbReference>
<feature type="compositionally biased region" description="Polar residues" evidence="8">
    <location>
        <begin position="109"/>
        <end position="127"/>
    </location>
</feature>
<dbReference type="EC" id="2.4.2.-" evidence="7"/>
<dbReference type="PROSITE" id="PS51060">
    <property type="entry name" value="PARP_ALPHA_HD"/>
    <property type="match status" value="1"/>
</dbReference>
<evidence type="ECO:0000256" key="4">
    <source>
        <dbReference type="ARBA" id="ARBA00022695"/>
    </source>
</evidence>
<sequence length="1144" mass="126288">MSEPDLSKPRRLLRRSHFWELLLRDDQVLTRHGKGSGLSGGRETARKFPDAEHALKWARDAFATKLAEGYLPPDEFQKLKDKQKLQEQHAQHTEKDKANPQSEHDKQQQHAQQPITHAASQHPSASVHTPEKQKASPSDSNIRRSGRKRTAPAQYVAESASRPRPRRRLSEPALHTDHSPTLQKPSSPLQGDASKSLSEAVPQQQSPTVQTDGTHLATPPARNLAASPRTPTSAKSRKKPGRRPGRPGRLQVGGKSPAVKKQRRAPRSIMPPIPENASLGFVDQSSGVDNGSIYAEKISSGQVDVFDVLLVYIDKSTQTDKFIVLQLIHDPTLDSPYILFEKSGRTGSAGQSLRIDFATNSLHDARAEFLRRFHDYTALSWQTRNAVPIPGKYRFANQDYDLKFKVLFLSDPHWQYWVDEGDSRKPKEWLDYNEEDSMLAEELHMEFSSNPWLAERFVQNGSHFDLVNLETMTTTQVGHPNSSVHHFRRATLNEKRKSAVDGGTGSTQPSTVVAANQATSIKATKEADGQKRTGSSVLPHVPQASQAQSQTPTVPSITPSTIATAADLPAVSEVPPIPTPHIAMMAMPAVSRSAVMSRAFMASSSLIPQTTSPTGALQASLVQAIPAVSGAIHAASVSRPFARRASQARSHNGSLPIPVDPACPSADQYKVVDGWDANLSGTDVIRNSYNRLYRIQLLLHPLSRMYFVWTRNGKEEDSTPPHTQMLGPFSSYQLAQKAFQQTFREKTGSEWAHVRNRATSVEKGSMLRVDGPKGSEPLFMSLNPMQQLNAGFVSPTLPGPTKDLINLLFDAETLMGSLKQFEIDIRLLPLIRLTAAHVQQGVAVLEQIQSALAQGTHVPGTLEQLSSKFYSIIPHGVENGRPPVILSGELLQRCYDMCIVLFQIVQSRAITLLARKQASELGQPMIPLKGEDLYRALNVDLKLVLPGSEEYVILSEAFHQTRGAYSNSDLDHIWRVERPGDVERFARANLINHALLWHGCHIGSVPSILQNGLQIVDHSGGRLGKGIYCSSESGKCLQTTVPEQRSQVGCMFLVEAALGRSYEVFEDHNLLLGPPPGYNSVRACGRQAPAGYKTVRLDNMQVSVAIMGPQPQMNAAQSSFSQDEFVVYDEAQVRLRYLVTFKKK</sequence>
<keyword evidence="13" id="KW-1185">Reference proteome</keyword>
<dbReference type="InterPro" id="IPR004102">
    <property type="entry name" value="Poly(ADP-ribose)pol_reg_dom"/>
</dbReference>
<dbReference type="CDD" id="cd01437">
    <property type="entry name" value="parp_like"/>
    <property type="match status" value="1"/>
</dbReference>
<dbReference type="OrthoDB" id="2017365at2759"/>
<dbReference type="GO" id="GO:0005730">
    <property type="term" value="C:nucleolus"/>
    <property type="evidence" value="ECO:0007669"/>
    <property type="project" value="TreeGrafter"/>
</dbReference>
<feature type="compositionally biased region" description="Polar residues" evidence="8">
    <location>
        <begin position="179"/>
        <end position="213"/>
    </location>
</feature>
<evidence type="ECO:0000256" key="3">
    <source>
        <dbReference type="ARBA" id="ARBA00022679"/>
    </source>
</evidence>
<evidence type="ECO:0000256" key="6">
    <source>
        <dbReference type="ARBA" id="ARBA00023242"/>
    </source>
</evidence>
<feature type="compositionally biased region" description="Low complexity" evidence="8">
    <location>
        <begin position="548"/>
        <end position="558"/>
    </location>
</feature>
<evidence type="ECO:0000256" key="8">
    <source>
        <dbReference type="SAM" id="MobiDB-lite"/>
    </source>
</evidence>
<dbReference type="GO" id="GO:0003950">
    <property type="term" value="F:NAD+ poly-ADP-ribosyltransferase activity"/>
    <property type="evidence" value="ECO:0007669"/>
    <property type="project" value="UniProtKB-UniRule"/>
</dbReference>
<dbReference type="EMBL" id="NBIV01000020">
    <property type="protein sequence ID" value="PXF47762.1"/>
    <property type="molecule type" value="Genomic_DNA"/>
</dbReference>
<evidence type="ECO:0000313" key="13">
    <source>
        <dbReference type="Proteomes" id="UP000247409"/>
    </source>
</evidence>
<dbReference type="Pfam" id="PF02877">
    <property type="entry name" value="PARP_reg"/>
    <property type="match status" value="1"/>
</dbReference>
<feature type="domain" description="PARP catalytic" evidence="9">
    <location>
        <begin position="928"/>
        <end position="1144"/>
    </location>
</feature>
<dbReference type="Gene3D" id="3.90.228.10">
    <property type="match status" value="1"/>
</dbReference>
<dbReference type="GO" id="GO:1990404">
    <property type="term" value="F:NAD+-protein mono-ADP-ribosyltransferase activity"/>
    <property type="evidence" value="ECO:0007669"/>
    <property type="project" value="TreeGrafter"/>
</dbReference>
<protein>
    <recommendedName>
        <fullName evidence="7">Poly [ADP-ribose] polymerase</fullName>
        <shortName evidence="7">PARP</shortName>
        <ecNumber evidence="7">2.4.2.-</ecNumber>
    </recommendedName>
</protein>
<feature type="compositionally biased region" description="Basic and acidic residues" evidence="8">
    <location>
        <begin position="168"/>
        <end position="178"/>
    </location>
</feature>
<feature type="region of interest" description="Disordered" evidence="8">
    <location>
        <begin position="521"/>
        <end position="558"/>
    </location>
</feature>
<evidence type="ECO:0000256" key="2">
    <source>
        <dbReference type="ARBA" id="ARBA00022676"/>
    </source>
</evidence>
<dbReference type="GO" id="GO:0070212">
    <property type="term" value="P:protein poly-ADP-ribosylation"/>
    <property type="evidence" value="ECO:0007669"/>
    <property type="project" value="TreeGrafter"/>
</dbReference>
<evidence type="ECO:0000313" key="12">
    <source>
        <dbReference type="EMBL" id="PXF47762.1"/>
    </source>
</evidence>
<dbReference type="AlphaFoldDB" id="A0A2V3J027"/>
<dbReference type="InterPro" id="IPR050800">
    <property type="entry name" value="ARTD/PARP"/>
</dbReference>
<evidence type="ECO:0000259" key="10">
    <source>
        <dbReference type="PROSITE" id="PS51060"/>
    </source>
</evidence>
<dbReference type="Pfam" id="PF05406">
    <property type="entry name" value="WGR"/>
    <property type="match status" value="2"/>
</dbReference>
<evidence type="ECO:0000256" key="7">
    <source>
        <dbReference type="RuleBase" id="RU362114"/>
    </source>
</evidence>
<dbReference type="Pfam" id="PF00644">
    <property type="entry name" value="PARP"/>
    <property type="match status" value="1"/>
</dbReference>
<keyword evidence="2 7" id="KW-0328">Glycosyltransferase</keyword>
<feature type="compositionally biased region" description="Basic residues" evidence="8">
    <location>
        <begin position="235"/>
        <end position="246"/>
    </location>
</feature>
<dbReference type="InterPro" id="IPR012317">
    <property type="entry name" value="Poly(ADP-ribose)pol_cat_dom"/>
</dbReference>
<dbReference type="SMART" id="SM00773">
    <property type="entry name" value="WGR"/>
    <property type="match status" value="2"/>
</dbReference>